<evidence type="ECO:0000313" key="1">
    <source>
        <dbReference type="EMBL" id="SIO36640.1"/>
    </source>
</evidence>
<reference evidence="2" key="1">
    <citation type="submission" date="2016-12" db="EMBL/GenBank/DDBJ databases">
        <authorList>
            <person name="Varghese N."/>
            <person name="Submissions S."/>
        </authorList>
    </citation>
    <scope>NUCLEOTIDE SEQUENCE [LARGE SCALE GENOMIC DNA]</scope>
    <source>
        <strain evidence="2">DSM 16779</strain>
    </source>
</reference>
<dbReference type="OrthoDB" id="1446480at2"/>
<keyword evidence="2" id="KW-1185">Reference proteome</keyword>
<evidence type="ECO:0000313" key="2">
    <source>
        <dbReference type="Proteomes" id="UP000184782"/>
    </source>
</evidence>
<dbReference type="STRING" id="59733.SAMN05421769_3875"/>
<dbReference type="AlphaFoldDB" id="A0A1N6IX72"/>
<proteinExistence type="predicted"/>
<protein>
    <submittedName>
        <fullName evidence="1">Uncharacterized protein</fullName>
    </submittedName>
</protein>
<dbReference type="EMBL" id="FSRQ01000005">
    <property type="protein sequence ID" value="SIO36640.1"/>
    <property type="molecule type" value="Genomic_DNA"/>
</dbReference>
<dbReference type="Proteomes" id="UP000184782">
    <property type="component" value="Unassembled WGS sequence"/>
</dbReference>
<name>A0A1N6IX72_9FLAO</name>
<accession>A0A1N6IX72</accession>
<dbReference type="RefSeq" id="WP_074232035.1">
    <property type="nucleotide sequence ID" value="NZ_FSRQ01000005.1"/>
</dbReference>
<sequence>MKNFIVTATISSCKTNMASHEKTIFKTEKVSLSERTRGTIRDFTLSNGKLVSSINGNINTQEISENDWSKIVEYTEQINAENISKLEAPTTKRFSDAALASHITITKNGTDYQSSTFDSGNPPLELKNLYTEIQRIIKTKKSN</sequence>
<organism evidence="1 2">
    <name type="scientific">Chryseobacterium scophthalmum</name>
    <dbReference type="NCBI Taxonomy" id="59733"/>
    <lineage>
        <taxon>Bacteria</taxon>
        <taxon>Pseudomonadati</taxon>
        <taxon>Bacteroidota</taxon>
        <taxon>Flavobacteriia</taxon>
        <taxon>Flavobacteriales</taxon>
        <taxon>Weeksellaceae</taxon>
        <taxon>Chryseobacterium group</taxon>
        <taxon>Chryseobacterium</taxon>
    </lineage>
</organism>
<gene>
    <name evidence="1" type="ORF">SAMN05421769_3875</name>
</gene>